<dbReference type="InterPro" id="IPR019559">
    <property type="entry name" value="Cullin_neddylation_domain"/>
</dbReference>
<dbReference type="PROSITE" id="PS50069">
    <property type="entry name" value="CULLIN_2"/>
    <property type="match status" value="1"/>
</dbReference>
<dbReference type="Gene3D" id="1.20.1310.10">
    <property type="entry name" value="Cullin Repeats"/>
    <property type="match status" value="4"/>
</dbReference>
<dbReference type="OrthoDB" id="435621at2759"/>
<dbReference type="PANTHER" id="PTHR11932">
    <property type="entry name" value="CULLIN"/>
    <property type="match status" value="1"/>
</dbReference>
<dbReference type="InterPro" id="IPR036317">
    <property type="entry name" value="Cullin_homology_sf"/>
</dbReference>
<dbReference type="Pfam" id="PF26557">
    <property type="entry name" value="Cullin_AB"/>
    <property type="match status" value="1"/>
</dbReference>
<gene>
    <name evidence="7" type="primary">Contig14456.g15399</name>
    <name evidence="7" type="ORF">STYLEM_8754</name>
</gene>
<dbReference type="InterPro" id="IPR059120">
    <property type="entry name" value="Cullin-like_AB"/>
</dbReference>
<dbReference type="Proteomes" id="UP000039865">
    <property type="component" value="Unassembled WGS sequence"/>
</dbReference>
<dbReference type="Pfam" id="PF10557">
    <property type="entry name" value="Cullin_Nedd8"/>
    <property type="match status" value="1"/>
</dbReference>
<dbReference type="InterPro" id="IPR036388">
    <property type="entry name" value="WH-like_DNA-bd_sf"/>
</dbReference>
<evidence type="ECO:0000256" key="4">
    <source>
        <dbReference type="PROSITE-ProRule" id="PRU00330"/>
    </source>
</evidence>
<protein>
    <submittedName>
        <fullName evidence="7">Cullin 4</fullName>
    </submittedName>
</protein>
<evidence type="ECO:0000259" key="6">
    <source>
        <dbReference type="PROSITE" id="PS50069"/>
    </source>
</evidence>
<dbReference type="SUPFAM" id="SSF74788">
    <property type="entry name" value="Cullin repeat-like"/>
    <property type="match status" value="1"/>
</dbReference>
<proteinExistence type="inferred from homology"/>
<evidence type="ECO:0000256" key="5">
    <source>
        <dbReference type="RuleBase" id="RU003829"/>
    </source>
</evidence>
<comment type="similarity">
    <text evidence="1 4 5">Belongs to the cullin family.</text>
</comment>
<organism evidence="7 8">
    <name type="scientific">Stylonychia lemnae</name>
    <name type="common">Ciliate</name>
    <dbReference type="NCBI Taxonomy" id="5949"/>
    <lineage>
        <taxon>Eukaryota</taxon>
        <taxon>Sar</taxon>
        <taxon>Alveolata</taxon>
        <taxon>Ciliophora</taxon>
        <taxon>Intramacronucleata</taxon>
        <taxon>Spirotrichea</taxon>
        <taxon>Stichotrichia</taxon>
        <taxon>Sporadotrichida</taxon>
        <taxon>Oxytrichidae</taxon>
        <taxon>Stylonychinae</taxon>
        <taxon>Stylonychia</taxon>
    </lineage>
</organism>
<sequence>MKLCQMGKQVQLNVKVQEKIQEKIRNKIVQIYDLVKNNEGIQIDTSTAGGLDSDRIFLEKFKNFWIQFCIQMQGIKDIFSYLERTYLIRQPNPDQSSFWIIGLSQLRQEIGEDVKHRLRLGVLKLIENDRQDEKRQNRDLIALLIHVMFALNFYKGYFEDYFLKQTEEFFNRDSLLKMQDLNISGYLIYVDTMIQKETERVEECLDISTKKRLIEILQTELIKNHVQAILSSEEFSKFIQDQRLDDLRRLYDLLKKVNLEGLFRNQFTIYLKKKGEDLLKDEGFIKKSFKGVEDILEFKKKSETLVQKAFPSKEDSDLFKQSLKEAFEYFLNIDSNQISEYLAKFLDIHLRKSSGQTGINDEQLETIIKEVIQVFRYVKSKDVFEEFYSRGLCRRLLLKKSASYEAEKSMISKLKTECGDQFTAKVEGMLTDLSLSDAFMNEYKTVKGDKLISQHEGIETHFFVLSQASWPITQQEKNVVMPSVLNNIQQDFETYYKSRQQGKCLTWCIQMGTCDVKSRFSNQDTIMEVSCSQSLILLCFNDKDQINFQELKDKTGLSEVEFQRQFLSLTLPEHPILVQTDLNENKEEVKADEKKPAAAQKCRVIKKNFLPTDQFKVNLRFRPKLKRIAINALQKKESKKEAENVHEKVLQDRKYLIDAAVVRTMKARKTVPHNDLITEVIRLVRFPLDIQSLKQRVENLIESEYMRRDDKEHNVYHYIA</sequence>
<dbReference type="SUPFAM" id="SSF46785">
    <property type="entry name" value="Winged helix' DNA-binding domain"/>
    <property type="match status" value="1"/>
</dbReference>
<dbReference type="Gene3D" id="3.30.230.130">
    <property type="entry name" value="Cullin, Chain C, Domain 2"/>
    <property type="match status" value="1"/>
</dbReference>
<evidence type="ECO:0000256" key="3">
    <source>
        <dbReference type="ARBA" id="ARBA00022843"/>
    </source>
</evidence>
<evidence type="ECO:0000256" key="2">
    <source>
        <dbReference type="ARBA" id="ARBA00022499"/>
    </source>
</evidence>
<dbReference type="SUPFAM" id="SSF75632">
    <property type="entry name" value="Cullin homology domain"/>
    <property type="match status" value="1"/>
</dbReference>
<dbReference type="InterPro" id="IPR001373">
    <property type="entry name" value="Cullin_N"/>
</dbReference>
<dbReference type="AlphaFoldDB" id="A0A078AE11"/>
<reference evidence="7 8" key="1">
    <citation type="submission" date="2014-06" db="EMBL/GenBank/DDBJ databases">
        <authorList>
            <person name="Swart Estienne"/>
        </authorList>
    </citation>
    <scope>NUCLEOTIDE SEQUENCE [LARGE SCALE GENOMIC DNA]</scope>
    <source>
        <strain evidence="7 8">130c</strain>
    </source>
</reference>
<dbReference type="InterPro" id="IPR016159">
    <property type="entry name" value="Cullin_repeat-like_dom_sf"/>
</dbReference>
<dbReference type="SMART" id="SM00182">
    <property type="entry name" value="CULLIN"/>
    <property type="match status" value="1"/>
</dbReference>
<dbReference type="Pfam" id="PF00888">
    <property type="entry name" value="Cullin"/>
    <property type="match status" value="1"/>
</dbReference>
<dbReference type="SMART" id="SM00884">
    <property type="entry name" value="Cullin_Nedd8"/>
    <property type="match status" value="1"/>
</dbReference>
<evidence type="ECO:0000256" key="1">
    <source>
        <dbReference type="ARBA" id="ARBA00006019"/>
    </source>
</evidence>
<dbReference type="InterPro" id="IPR045093">
    <property type="entry name" value="Cullin"/>
</dbReference>
<dbReference type="EMBL" id="CCKQ01008320">
    <property type="protein sequence ID" value="CDW79762.1"/>
    <property type="molecule type" value="Genomic_DNA"/>
</dbReference>
<keyword evidence="3" id="KW-0832">Ubl conjugation</keyword>
<dbReference type="FunFam" id="1.20.1310.10:FF:000002">
    <property type="entry name" value="cullin-3 isoform X1"/>
    <property type="match status" value="1"/>
</dbReference>
<evidence type="ECO:0000313" key="8">
    <source>
        <dbReference type="Proteomes" id="UP000039865"/>
    </source>
</evidence>
<feature type="domain" description="Cullin family profile" evidence="6">
    <location>
        <begin position="337"/>
        <end position="570"/>
    </location>
</feature>
<dbReference type="GO" id="GO:0006511">
    <property type="term" value="P:ubiquitin-dependent protein catabolic process"/>
    <property type="evidence" value="ECO:0007669"/>
    <property type="project" value="InterPro"/>
</dbReference>
<dbReference type="InterPro" id="IPR016158">
    <property type="entry name" value="Cullin_homology"/>
</dbReference>
<dbReference type="Gene3D" id="1.10.10.10">
    <property type="entry name" value="Winged helix-like DNA-binding domain superfamily/Winged helix DNA-binding domain"/>
    <property type="match status" value="1"/>
</dbReference>
<name>A0A078AE11_STYLE</name>
<evidence type="ECO:0000313" key="7">
    <source>
        <dbReference type="EMBL" id="CDW79762.1"/>
    </source>
</evidence>
<keyword evidence="2" id="KW-1017">Isopeptide bond</keyword>
<dbReference type="InterPro" id="IPR036390">
    <property type="entry name" value="WH_DNA-bd_sf"/>
</dbReference>
<dbReference type="GO" id="GO:0031625">
    <property type="term" value="F:ubiquitin protein ligase binding"/>
    <property type="evidence" value="ECO:0007669"/>
    <property type="project" value="InterPro"/>
</dbReference>
<dbReference type="OMA" id="NYQEQTW"/>
<accession>A0A078AE11</accession>
<dbReference type="FunFam" id="1.10.10.10:FF:000050">
    <property type="entry name" value="Cullin 4B"/>
    <property type="match status" value="1"/>
</dbReference>
<keyword evidence="8" id="KW-1185">Reference proteome</keyword>
<dbReference type="InParanoid" id="A0A078AE11"/>